<evidence type="ECO:0000313" key="3">
    <source>
        <dbReference type="RefSeq" id="XP_019621159.1"/>
    </source>
</evidence>
<evidence type="ECO:0000313" key="2">
    <source>
        <dbReference type="Proteomes" id="UP000515135"/>
    </source>
</evidence>
<name>A0A6P4YGV8_BRABE</name>
<organism evidence="2 3">
    <name type="scientific">Branchiostoma belcheri</name>
    <name type="common">Amphioxus</name>
    <dbReference type="NCBI Taxonomy" id="7741"/>
    <lineage>
        <taxon>Eukaryota</taxon>
        <taxon>Metazoa</taxon>
        <taxon>Chordata</taxon>
        <taxon>Cephalochordata</taxon>
        <taxon>Leptocardii</taxon>
        <taxon>Amphioxiformes</taxon>
        <taxon>Branchiostomatidae</taxon>
        <taxon>Branchiostoma</taxon>
    </lineage>
</organism>
<reference evidence="3" key="1">
    <citation type="submission" date="2025-08" db="UniProtKB">
        <authorList>
            <consortium name="RefSeq"/>
        </authorList>
    </citation>
    <scope>IDENTIFICATION</scope>
    <source>
        <tissue evidence="3">Gonad</tissue>
    </source>
</reference>
<evidence type="ECO:0000256" key="1">
    <source>
        <dbReference type="SAM" id="MobiDB-lite"/>
    </source>
</evidence>
<dbReference type="AlphaFoldDB" id="A0A6P4YGV8"/>
<accession>A0A6P4YGV8</accession>
<dbReference type="GeneID" id="109467578"/>
<keyword evidence="2" id="KW-1185">Reference proteome</keyword>
<dbReference type="KEGG" id="bbel:109467578"/>
<gene>
    <name evidence="3" type="primary">LOC109467578</name>
</gene>
<protein>
    <submittedName>
        <fullName evidence="3">Uncharacterized protein LOC109467578</fullName>
    </submittedName>
</protein>
<dbReference type="Proteomes" id="UP000515135">
    <property type="component" value="Unplaced"/>
</dbReference>
<feature type="region of interest" description="Disordered" evidence="1">
    <location>
        <begin position="1"/>
        <end position="108"/>
    </location>
</feature>
<dbReference type="OrthoDB" id="10320046at2759"/>
<sequence>MGSFPSKSKKKEEKQGKNQSPKSTPEEVRRKVPRRTARRASAVPGLDTIRDDPDEEDAGSWVFGGGSSERANINIPDVTEGADVSDWSRSSDHSITPDIPTSRSSEQV</sequence>
<proteinExistence type="predicted"/>
<dbReference type="RefSeq" id="XP_019621159.1">
    <property type="nucleotide sequence ID" value="XM_019765600.1"/>
</dbReference>
<feature type="compositionally biased region" description="Polar residues" evidence="1">
    <location>
        <begin position="99"/>
        <end position="108"/>
    </location>
</feature>